<dbReference type="Proteomes" id="UP001642540">
    <property type="component" value="Unassembled WGS sequence"/>
</dbReference>
<dbReference type="InterPro" id="IPR040676">
    <property type="entry name" value="DUF5641"/>
</dbReference>
<evidence type="ECO:0000259" key="2">
    <source>
        <dbReference type="PROSITE" id="PS50994"/>
    </source>
</evidence>
<dbReference type="EMBL" id="CAXLJM020000110">
    <property type="protein sequence ID" value="CAL8136088.1"/>
    <property type="molecule type" value="Genomic_DNA"/>
</dbReference>
<dbReference type="InterPro" id="IPR043128">
    <property type="entry name" value="Rev_trsase/Diguanyl_cyclase"/>
</dbReference>
<dbReference type="Pfam" id="PF05380">
    <property type="entry name" value="Peptidase_A17"/>
    <property type="match status" value="1"/>
</dbReference>
<feature type="compositionally biased region" description="Basic and acidic residues" evidence="1">
    <location>
        <begin position="416"/>
        <end position="431"/>
    </location>
</feature>
<dbReference type="InterPro" id="IPR012337">
    <property type="entry name" value="RNaseH-like_sf"/>
</dbReference>
<proteinExistence type="predicted"/>
<dbReference type="PANTHER" id="PTHR47331">
    <property type="entry name" value="PHD-TYPE DOMAIN-CONTAINING PROTEIN"/>
    <property type="match status" value="1"/>
</dbReference>
<dbReference type="SUPFAM" id="SSF53098">
    <property type="entry name" value="Ribonuclease H-like"/>
    <property type="match status" value="1"/>
</dbReference>
<evidence type="ECO:0000313" key="4">
    <source>
        <dbReference type="Proteomes" id="UP001642540"/>
    </source>
</evidence>
<dbReference type="InterPro" id="IPR036397">
    <property type="entry name" value="RNaseH_sf"/>
</dbReference>
<keyword evidence="4" id="KW-1185">Reference proteome</keyword>
<dbReference type="InterPro" id="IPR001584">
    <property type="entry name" value="Integrase_cat-core"/>
</dbReference>
<comment type="caution">
    <text evidence="3">The sequence shown here is derived from an EMBL/GenBank/DDBJ whole genome shotgun (WGS) entry which is preliminary data.</text>
</comment>
<accession>A0ABP1RUJ2</accession>
<reference evidence="3 4" key="1">
    <citation type="submission" date="2024-08" db="EMBL/GenBank/DDBJ databases">
        <authorList>
            <person name="Cucini C."/>
            <person name="Frati F."/>
        </authorList>
    </citation>
    <scope>NUCLEOTIDE SEQUENCE [LARGE SCALE GENOMIC DNA]</scope>
</reference>
<dbReference type="Gene3D" id="3.10.10.10">
    <property type="entry name" value="HIV Type 1 Reverse Transcriptase, subunit A, domain 1"/>
    <property type="match status" value="1"/>
</dbReference>
<dbReference type="Pfam" id="PF18701">
    <property type="entry name" value="DUF5641"/>
    <property type="match status" value="1"/>
</dbReference>
<evidence type="ECO:0000256" key="1">
    <source>
        <dbReference type="SAM" id="MobiDB-lite"/>
    </source>
</evidence>
<name>A0ABP1RUJ2_9HEXA</name>
<dbReference type="SUPFAM" id="SSF56672">
    <property type="entry name" value="DNA/RNA polymerases"/>
    <property type="match status" value="1"/>
</dbReference>
<dbReference type="Gene3D" id="3.30.420.10">
    <property type="entry name" value="Ribonuclease H-like superfamily/Ribonuclease H"/>
    <property type="match status" value="1"/>
</dbReference>
<dbReference type="InterPro" id="IPR008042">
    <property type="entry name" value="Retrotrans_Pao"/>
</dbReference>
<dbReference type="Pfam" id="PF17921">
    <property type="entry name" value="Integrase_H2C2"/>
    <property type="match status" value="1"/>
</dbReference>
<dbReference type="CDD" id="cd01644">
    <property type="entry name" value="RT_pepA17"/>
    <property type="match status" value="1"/>
</dbReference>
<feature type="region of interest" description="Disordered" evidence="1">
    <location>
        <begin position="99"/>
        <end position="126"/>
    </location>
</feature>
<sequence length="1730" mass="195001">MPGTSPTQAAEIDRTAQTLNIAILESKVANDNIRPMSAAAAKQAMKLGYEVRGVLYDIHTRILNQQPEEDELERHEAEHTSLNERLLNALSCLQEILDRETAPPPPDPFAVPPAPLPPVAPAAPQPHHIKLPQMQLPTFNGRYEDWPSFEDLFTATIHKTSLSGSQKLQYLKSCLKGDPEALIRSFTITNANYDEAWDMLKDRYANKREIVYSLLRKIINQPTLKTESSSSLQSLLCNLYEALRSLKVIGRSVEHWDDIISVIVIDKLDPDTKSEWARTLKDSEIPKLEDIFKFMDSHIRSIEARGTVATKVNLNNNTKPLPGQRRKTSHFSSSSPPSCLMCKGDHYLFKCSKLLELQPPQRMSAVKHLRACLNCLREGHTYQRCNSRSRCRHCAKPHHTVLHFHSETPPLPPLIPDDKPLDNKVPEKTDAAKASTSSSSTVRAHVTSAYDVTILLKTAIVNVKDNFGNTQQLRALLDEGSEASFIREESMKALGLPRSKADVIIEGVTATTVSHARWAVSTRLESRVCDAGIDVELLALKQITGMQPKLPFDPTIWDHIQGLQLADPTFFQPSDIDILLGADVVPYVMRNGRKEGSSNSPVAQDSIFGWVLAGKVTTSQRIVSSHLTRASFDEIIQRFWEVEDVPSKRPYSPEETACESHFVTTHYRKPDGRYVVHLPFNCNSPTVGETRGLAVNRLLALERRFKKHPQYHEAYQKFMEEYLDLGHMELVTSTNSAVQPVYIPHHFVIKDDSTTTKLRVVFDASMKSDVGTSLNDVLLVGPTIQDDIFNILLRFRTHHVALKADITKMYRQFEVHEEDRDYQRILWRDNPNNPIMEYRLKTVTYGTACAPFLATRCLNQLATDEEKEFPTAAKVIKQDMYVDDLVGGETSTTTAINLVNELTLLCTRGGLEIRKWCSNHPDVLSAIPEHLQEMEASDFDVDSTVKTLGVRWNPSGDYFFFAISLPQQLQSTKRSILSEIAKTYDPIGWLTPITITAKILLQDLWRTDVGWDDCIHSDKLEEWQNYQQQLPQLSSIHIPRCVIPPETHQFQLHGFSDASEKAYAAAVYLRCLQNNAIVTVHLLASKSKVAPLKQVSLPRLELCAAHLLCNLIESVSNSLNIDASLFGWTDSMIVLKWISSPSRKWKTFVANRVAAIQDVIPPQQWQHVISQDNPADLPSRGISPHELDSNSLWWHGPSWLSTEKFPFSTAATDEEEVVKEAKGKAFAGVSSIPIKCQILETILEVSSLHKVIATAAWLQRYILYLKDARTCSRGPLAPSERKGALHTIIRLIQKSVFYMELRSLERKTAIPTTSKLSSLRPFIDEEGILRVGGRLQNAPIQASSKHPIILPGRHSFTVLLIESYHHTCLHGGFSLVLSLLRRKYWIINGRDVVRFTLRKCVTCKCAQPTVEQKLMGNLPAARVTPNRPFLHCGVDFAGPFFVTMRKGRGSRPDKCYMAIFVCFSTKAVHLEAVTSLSTEAFIACYRRFVARRGVCSHLYSDCGTNFVGADRALKKLLEEANNQIQQQLSLSGSKWVFNPPSAPHQGGLWEAGVKSAKYHIKRVVGSRILSLEQFNTLLCNVESCLNSRPLCVLSSDPTDTDALTPGHFLIGEPLTSVPEPDVSMMNIERLDHWKQVQHMSQHFWKRWQEEYLSTLQQRAKWIKQRDNLEVGDLVVVREDVISPNKWRMGRIIATHPGQDDLVRKATVKTATGEIIRPIQKLSLILSNNEN</sequence>
<gene>
    <name evidence="3" type="ORF">ODALV1_LOCUS26281</name>
</gene>
<dbReference type="InterPro" id="IPR041588">
    <property type="entry name" value="Integrase_H2C2"/>
</dbReference>
<dbReference type="PROSITE" id="PS50994">
    <property type="entry name" value="INTEGRASE"/>
    <property type="match status" value="1"/>
</dbReference>
<feature type="region of interest" description="Disordered" evidence="1">
    <location>
        <begin position="405"/>
        <end position="438"/>
    </location>
</feature>
<feature type="compositionally biased region" description="Pro residues" evidence="1">
    <location>
        <begin position="102"/>
        <end position="124"/>
    </location>
</feature>
<feature type="domain" description="Integrase catalytic" evidence="2">
    <location>
        <begin position="1424"/>
        <end position="1613"/>
    </location>
</feature>
<organism evidence="3 4">
    <name type="scientific">Orchesella dallaii</name>
    <dbReference type="NCBI Taxonomy" id="48710"/>
    <lineage>
        <taxon>Eukaryota</taxon>
        <taxon>Metazoa</taxon>
        <taxon>Ecdysozoa</taxon>
        <taxon>Arthropoda</taxon>
        <taxon>Hexapoda</taxon>
        <taxon>Collembola</taxon>
        <taxon>Entomobryomorpha</taxon>
        <taxon>Entomobryoidea</taxon>
        <taxon>Orchesellidae</taxon>
        <taxon>Orchesellinae</taxon>
        <taxon>Orchesella</taxon>
    </lineage>
</organism>
<dbReference type="InterPro" id="IPR043502">
    <property type="entry name" value="DNA/RNA_pol_sf"/>
</dbReference>
<dbReference type="InterPro" id="IPR005312">
    <property type="entry name" value="DUF1759"/>
</dbReference>
<dbReference type="Pfam" id="PF03564">
    <property type="entry name" value="DUF1759"/>
    <property type="match status" value="1"/>
</dbReference>
<protein>
    <recommendedName>
        <fullName evidence="2">Integrase catalytic domain-containing protein</fullName>
    </recommendedName>
</protein>
<dbReference type="PANTHER" id="PTHR47331:SF1">
    <property type="entry name" value="GAG-LIKE PROTEIN"/>
    <property type="match status" value="1"/>
</dbReference>
<dbReference type="Gene3D" id="3.30.70.270">
    <property type="match status" value="1"/>
</dbReference>
<evidence type="ECO:0000313" key="3">
    <source>
        <dbReference type="EMBL" id="CAL8136088.1"/>
    </source>
</evidence>